<dbReference type="GO" id="GO:1902600">
    <property type="term" value="P:proton transmembrane transport"/>
    <property type="evidence" value="ECO:0007669"/>
    <property type="project" value="InterPro"/>
</dbReference>
<keyword evidence="7 8" id="KW-0472">Membrane</keyword>
<name>A0A0N9N0H3_9ACTN</name>
<evidence type="ECO:0000256" key="7">
    <source>
        <dbReference type="ARBA" id="ARBA00023136"/>
    </source>
</evidence>
<dbReference type="GO" id="GO:0015297">
    <property type="term" value="F:antiporter activity"/>
    <property type="evidence" value="ECO:0007669"/>
    <property type="project" value="UniProtKB-KW"/>
</dbReference>
<dbReference type="EMBL" id="CP011853">
    <property type="protein sequence ID" value="ALG84069.1"/>
    <property type="molecule type" value="Genomic_DNA"/>
</dbReference>
<feature type="transmembrane region" description="Helical" evidence="8">
    <location>
        <begin position="370"/>
        <end position="395"/>
    </location>
</feature>
<proteinExistence type="predicted"/>
<evidence type="ECO:0000256" key="3">
    <source>
        <dbReference type="ARBA" id="ARBA00022449"/>
    </source>
</evidence>
<dbReference type="Proteomes" id="UP000063789">
    <property type="component" value="Chromosome"/>
</dbReference>
<feature type="transmembrane region" description="Helical" evidence="8">
    <location>
        <begin position="29"/>
        <end position="48"/>
    </location>
</feature>
<keyword evidence="6" id="KW-0406">Ion transport</keyword>
<evidence type="ECO:0000256" key="4">
    <source>
        <dbReference type="ARBA" id="ARBA00022692"/>
    </source>
</evidence>
<evidence type="ECO:0000259" key="9">
    <source>
        <dbReference type="Pfam" id="PF00999"/>
    </source>
</evidence>
<evidence type="ECO:0000313" key="10">
    <source>
        <dbReference type="EMBL" id="ALG84069.1"/>
    </source>
</evidence>
<feature type="transmembrane region" description="Helical" evidence="8">
    <location>
        <begin position="303"/>
        <end position="326"/>
    </location>
</feature>
<dbReference type="PATRIC" id="fig|1136941.3.peg.1139"/>
<feature type="transmembrane region" description="Helical" evidence="8">
    <location>
        <begin position="338"/>
        <end position="358"/>
    </location>
</feature>
<dbReference type="KEGG" id="goq:ACH46_05570"/>
<dbReference type="GO" id="GO:0005886">
    <property type="term" value="C:plasma membrane"/>
    <property type="evidence" value="ECO:0007669"/>
    <property type="project" value="UniProtKB-SubCell"/>
</dbReference>
<feature type="transmembrane region" description="Helical" evidence="8">
    <location>
        <begin position="220"/>
        <end position="239"/>
    </location>
</feature>
<keyword evidence="3" id="KW-0050">Antiport</keyword>
<dbReference type="RefSeq" id="WP_062392040.1">
    <property type="nucleotide sequence ID" value="NZ_CP011853.1"/>
</dbReference>
<keyword evidence="5 8" id="KW-1133">Transmembrane helix</keyword>
<dbReference type="OrthoDB" id="4174405at2"/>
<sequence>MSSVLLAAGVVILLWSLTAERLDRWRLVPALLIAVGGVLTSVIFHVDLAAPLYSPITERAVEMVLALLLFVDATEVRGGLLGHDGPGVLRLTVIALPLSVIAATVVGAFLLPTTSLAVLLMIACAVMPTDLSPMRPLFANDRVPEKVRHLLNVESGYNDGVVAPVFVLALLMVEGQKTNDSFAETLAAAITSAAVSVAVGAAAGFVIATAAGHCLSRGLTSARALGIAVVLAALLTYGIASELEGNGFVAAFVCGIVYRLAGEGQRDPVELEFAEDVALLCNLLVWFAFGLVLDYVFTAEVMWSWMTVFAILAVTVLRFVPVWLSLVRSRYTRRERILIAGLGPRGTASIVFGLLAWTKLAGDDVDDASLVLIVVALTVTVSLIGYSVVAPALAARPRSKP</sequence>
<feature type="transmembrane region" description="Helical" evidence="8">
    <location>
        <begin position="100"/>
        <end position="126"/>
    </location>
</feature>
<feature type="transmembrane region" description="Helical" evidence="8">
    <location>
        <begin position="185"/>
        <end position="208"/>
    </location>
</feature>
<evidence type="ECO:0000256" key="5">
    <source>
        <dbReference type="ARBA" id="ARBA00022989"/>
    </source>
</evidence>
<dbReference type="STRING" id="1136941.ACH46_05570"/>
<evidence type="ECO:0000256" key="1">
    <source>
        <dbReference type="ARBA" id="ARBA00004651"/>
    </source>
</evidence>
<protein>
    <recommendedName>
        <fullName evidence="9">Cation/H+ exchanger transmembrane domain-containing protein</fullName>
    </recommendedName>
</protein>
<keyword evidence="2" id="KW-0813">Transport</keyword>
<evidence type="ECO:0000313" key="11">
    <source>
        <dbReference type="Proteomes" id="UP000063789"/>
    </source>
</evidence>
<keyword evidence="4 8" id="KW-0812">Transmembrane</keyword>
<keyword evidence="11" id="KW-1185">Reference proteome</keyword>
<feature type="transmembrane region" description="Helical" evidence="8">
    <location>
        <begin position="245"/>
        <end position="261"/>
    </location>
</feature>
<comment type="subcellular location">
    <subcellularLocation>
        <location evidence="1">Cell membrane</location>
        <topology evidence="1">Multi-pass membrane protein</topology>
    </subcellularLocation>
</comment>
<feature type="domain" description="Cation/H+ exchanger transmembrane" evidence="9">
    <location>
        <begin position="28"/>
        <end position="381"/>
    </location>
</feature>
<evidence type="ECO:0000256" key="8">
    <source>
        <dbReference type="SAM" id="Phobius"/>
    </source>
</evidence>
<reference evidence="11" key="1">
    <citation type="submission" date="2015-06" db="EMBL/GenBank/DDBJ databases">
        <title>Complete genome sequence and metabolic analysis of phthalate degradation pathway in Gordonia sp. QH-11.</title>
        <authorList>
            <person name="Jin D."/>
            <person name="Kong X."/>
            <person name="Bai Z."/>
        </authorList>
    </citation>
    <scope>NUCLEOTIDE SEQUENCE [LARGE SCALE GENOMIC DNA]</scope>
    <source>
        <strain evidence="11">QH-11</strain>
    </source>
</reference>
<organism evidence="10 11">
    <name type="scientific">Gordonia phthalatica</name>
    <dbReference type="NCBI Taxonomy" id="1136941"/>
    <lineage>
        <taxon>Bacteria</taxon>
        <taxon>Bacillati</taxon>
        <taxon>Actinomycetota</taxon>
        <taxon>Actinomycetes</taxon>
        <taxon>Mycobacteriales</taxon>
        <taxon>Gordoniaceae</taxon>
        <taxon>Gordonia</taxon>
    </lineage>
</organism>
<dbReference type="PANTHER" id="PTHR32507:SF8">
    <property type="entry name" value="CNH1P"/>
    <property type="match status" value="1"/>
</dbReference>
<feature type="transmembrane region" description="Helical" evidence="8">
    <location>
        <begin position="273"/>
        <end position="297"/>
    </location>
</feature>
<dbReference type="InterPro" id="IPR006153">
    <property type="entry name" value="Cation/H_exchanger_TM"/>
</dbReference>
<dbReference type="AlphaFoldDB" id="A0A0N9N0H3"/>
<dbReference type="Pfam" id="PF00999">
    <property type="entry name" value="Na_H_Exchanger"/>
    <property type="match status" value="1"/>
</dbReference>
<gene>
    <name evidence="10" type="ORF">ACH46_05570</name>
</gene>
<dbReference type="PANTHER" id="PTHR32507">
    <property type="entry name" value="NA(+)/H(+) ANTIPORTER 1"/>
    <property type="match status" value="1"/>
</dbReference>
<reference evidence="10 11" key="2">
    <citation type="journal article" date="2017" name="Int. J. Syst. Evol. Microbiol.">
        <title>Gordonia phthalatica sp. nov., a di-n-butyl phthalate-degrading bacterium isolated from activated sludge.</title>
        <authorList>
            <person name="Jin D."/>
            <person name="Kong X."/>
            <person name="Jia M."/>
            <person name="Yu X."/>
            <person name="Wang X."/>
            <person name="Zhuang X."/>
            <person name="Deng Y."/>
            <person name="Bai Z."/>
        </authorList>
    </citation>
    <scope>NUCLEOTIDE SEQUENCE [LARGE SCALE GENOMIC DNA]</scope>
    <source>
        <strain evidence="10 11">QH-11</strain>
    </source>
</reference>
<evidence type="ECO:0000256" key="2">
    <source>
        <dbReference type="ARBA" id="ARBA00022448"/>
    </source>
</evidence>
<accession>A0A0N9N0H3</accession>
<evidence type="ECO:0000256" key="6">
    <source>
        <dbReference type="ARBA" id="ARBA00023065"/>
    </source>
</evidence>